<evidence type="ECO:0000313" key="2">
    <source>
        <dbReference type="EMBL" id="XAY08289.1"/>
    </source>
</evidence>
<accession>A0AAU7B2Y9</accession>
<dbReference type="InterPro" id="IPR007383">
    <property type="entry name" value="DUF445"/>
</dbReference>
<keyword evidence="1" id="KW-0812">Transmembrane</keyword>
<dbReference type="PANTHER" id="PTHR38442">
    <property type="entry name" value="INNER MEMBRANE PROTEIN-RELATED"/>
    <property type="match status" value="1"/>
</dbReference>
<evidence type="ECO:0000256" key="1">
    <source>
        <dbReference type="SAM" id="Phobius"/>
    </source>
</evidence>
<dbReference type="AlphaFoldDB" id="A0AAU7B2Y9"/>
<reference evidence="2" key="1">
    <citation type="submission" date="2022-12" db="EMBL/GenBank/DDBJ databases">
        <title>Paraconexibacter alkalitolerans sp. nov. and Baekduia alba sp. nov., isolated from soil and emended description of the genera Paraconexibacter (Chun et al., 2020) and Baekduia (An et al., 2020).</title>
        <authorList>
            <person name="Vieira S."/>
            <person name="Huber K.J."/>
            <person name="Geppert A."/>
            <person name="Wolf J."/>
            <person name="Neumann-Schaal M."/>
            <person name="Muesken M."/>
            <person name="Overmann J."/>
        </authorList>
    </citation>
    <scope>NUCLEOTIDE SEQUENCE</scope>
    <source>
        <strain evidence="2">AEG42_29</strain>
    </source>
</reference>
<organism evidence="2">
    <name type="scientific">Paraconexibacter sp. AEG42_29</name>
    <dbReference type="NCBI Taxonomy" id="2997339"/>
    <lineage>
        <taxon>Bacteria</taxon>
        <taxon>Bacillati</taxon>
        <taxon>Actinomycetota</taxon>
        <taxon>Thermoleophilia</taxon>
        <taxon>Solirubrobacterales</taxon>
        <taxon>Paraconexibacteraceae</taxon>
        <taxon>Paraconexibacter</taxon>
    </lineage>
</organism>
<evidence type="ECO:0008006" key="3">
    <source>
        <dbReference type="Google" id="ProtNLM"/>
    </source>
</evidence>
<keyword evidence="1" id="KW-0472">Membrane</keyword>
<dbReference type="KEGG" id="parq:DSM112329_05187"/>
<dbReference type="GO" id="GO:0005886">
    <property type="term" value="C:plasma membrane"/>
    <property type="evidence" value="ECO:0007669"/>
    <property type="project" value="TreeGrafter"/>
</dbReference>
<dbReference type="RefSeq" id="WP_354699470.1">
    <property type="nucleotide sequence ID" value="NZ_CP114014.1"/>
</dbReference>
<name>A0AAU7B2Y9_9ACTN</name>
<dbReference type="PANTHER" id="PTHR38442:SF1">
    <property type="entry name" value="INNER MEMBRANE PROTEIN"/>
    <property type="match status" value="1"/>
</dbReference>
<gene>
    <name evidence="2" type="ORF">DSM112329_05187</name>
</gene>
<sequence>MSANVPLITTDPGADEARRRGLRRMRAVAGALLGFAAVVYVATHDQDGALGFVNAAAEASMVGAIADWFAVTALFRRPLGLPIPHTGLIPRRKDELAKGLEEFVAGNFLQEDVVRERVGAANVVLRLGVWLADEPHARRVVDEVADVAQAVLRRVRDEHIEGLFNEAFLPRFRDEPVSPVLGTVLSEVVRDDLHHGLVDLTLEELLRWLEHNRRTFMEVLAERAPWWAPESLNERVTARAHVEAVEWLRDIRADQGHHARRALDSMLEQLAHDLLEDPDTQERAERFKIRVLEHPQMLASGISLWNALRGALLEALADGDGAVRARMVQETMSAGRRLQADEALRDRLNGLLADAVVFGVSRYGEEITAVISHTIARWDGAEAARRIELHVGRDLQFIRINGTLVGGLVGLLIHAVSVSA</sequence>
<dbReference type="EMBL" id="CP114014">
    <property type="protein sequence ID" value="XAY08289.1"/>
    <property type="molecule type" value="Genomic_DNA"/>
</dbReference>
<proteinExistence type="predicted"/>
<keyword evidence="1" id="KW-1133">Transmembrane helix</keyword>
<protein>
    <recommendedName>
        <fullName evidence="3">DUF445 domain-containing protein</fullName>
    </recommendedName>
</protein>
<feature type="transmembrane region" description="Helical" evidence="1">
    <location>
        <begin position="27"/>
        <end position="43"/>
    </location>
</feature>
<dbReference type="Pfam" id="PF04286">
    <property type="entry name" value="DUF445"/>
    <property type="match status" value="1"/>
</dbReference>